<feature type="non-terminal residue" evidence="1">
    <location>
        <position position="1"/>
    </location>
</feature>
<dbReference type="EMBL" id="JAHRIO010045815">
    <property type="protein sequence ID" value="MEQ2173442.1"/>
    <property type="molecule type" value="Genomic_DNA"/>
</dbReference>
<reference evidence="1 2" key="1">
    <citation type="submission" date="2021-06" db="EMBL/GenBank/DDBJ databases">
        <authorList>
            <person name="Palmer J.M."/>
        </authorList>
    </citation>
    <scope>NUCLEOTIDE SEQUENCE [LARGE SCALE GENOMIC DNA]</scope>
    <source>
        <strain evidence="1 2">GA_2019</strain>
        <tissue evidence="1">Muscle</tissue>
    </source>
</reference>
<evidence type="ECO:0000313" key="2">
    <source>
        <dbReference type="Proteomes" id="UP001476798"/>
    </source>
</evidence>
<keyword evidence="2" id="KW-1185">Reference proteome</keyword>
<evidence type="ECO:0000313" key="1">
    <source>
        <dbReference type="EMBL" id="MEQ2173442.1"/>
    </source>
</evidence>
<sequence length="89" mass="9850">CATAESTLNYTHVLLDLSETSIGLLCSEDPSIFDLDRTRPGQGRLYFHSVVFPLTTILAPGRRSSHHTLEEEDPPQPFLGSCLCLLHVL</sequence>
<organism evidence="1 2">
    <name type="scientific">Goodea atripinnis</name>
    <dbReference type="NCBI Taxonomy" id="208336"/>
    <lineage>
        <taxon>Eukaryota</taxon>
        <taxon>Metazoa</taxon>
        <taxon>Chordata</taxon>
        <taxon>Craniata</taxon>
        <taxon>Vertebrata</taxon>
        <taxon>Euteleostomi</taxon>
        <taxon>Actinopterygii</taxon>
        <taxon>Neopterygii</taxon>
        <taxon>Teleostei</taxon>
        <taxon>Neoteleostei</taxon>
        <taxon>Acanthomorphata</taxon>
        <taxon>Ovalentaria</taxon>
        <taxon>Atherinomorphae</taxon>
        <taxon>Cyprinodontiformes</taxon>
        <taxon>Goodeidae</taxon>
        <taxon>Goodea</taxon>
    </lineage>
</organism>
<proteinExistence type="predicted"/>
<dbReference type="Proteomes" id="UP001476798">
    <property type="component" value="Unassembled WGS sequence"/>
</dbReference>
<protein>
    <submittedName>
        <fullName evidence="1">Uncharacterized protein</fullName>
    </submittedName>
</protein>
<comment type="caution">
    <text evidence="1">The sequence shown here is derived from an EMBL/GenBank/DDBJ whole genome shotgun (WGS) entry which is preliminary data.</text>
</comment>
<name>A0ABV0NT97_9TELE</name>
<gene>
    <name evidence="1" type="ORF">GOODEAATRI_032173</name>
</gene>
<accession>A0ABV0NT97</accession>